<sequence>MSLKIELRDEEQGVTYTIGVSQEEFNEIVVNGNLTLATELLQQQQERDNFKKAFEFVHDIDDTPECSSVSTSRTQKEAIKENCVDNRIESNNSSIQRDGIGQDIQGTIPSSLGRFKPVFSQAQEKELADHIKDLDNRFYGLRMKDVRWSLKRSALGRPEK</sequence>
<accession>A0A9P0JL24</accession>
<organism evidence="1 2">
    <name type="scientific">Acanthoscelides obtectus</name>
    <name type="common">Bean weevil</name>
    <name type="synonym">Bruchus obtectus</name>
    <dbReference type="NCBI Taxonomy" id="200917"/>
    <lineage>
        <taxon>Eukaryota</taxon>
        <taxon>Metazoa</taxon>
        <taxon>Ecdysozoa</taxon>
        <taxon>Arthropoda</taxon>
        <taxon>Hexapoda</taxon>
        <taxon>Insecta</taxon>
        <taxon>Pterygota</taxon>
        <taxon>Neoptera</taxon>
        <taxon>Endopterygota</taxon>
        <taxon>Coleoptera</taxon>
        <taxon>Polyphaga</taxon>
        <taxon>Cucujiformia</taxon>
        <taxon>Chrysomeloidea</taxon>
        <taxon>Chrysomelidae</taxon>
        <taxon>Bruchinae</taxon>
        <taxon>Bruchini</taxon>
        <taxon>Acanthoscelides</taxon>
    </lineage>
</organism>
<evidence type="ECO:0000313" key="1">
    <source>
        <dbReference type="EMBL" id="CAH1955139.1"/>
    </source>
</evidence>
<reference evidence="1" key="1">
    <citation type="submission" date="2022-03" db="EMBL/GenBank/DDBJ databases">
        <authorList>
            <person name="Sayadi A."/>
        </authorList>
    </citation>
    <scope>NUCLEOTIDE SEQUENCE</scope>
</reference>
<dbReference type="EMBL" id="CAKOFQ010006658">
    <property type="protein sequence ID" value="CAH1955139.1"/>
    <property type="molecule type" value="Genomic_DNA"/>
</dbReference>
<dbReference type="Proteomes" id="UP001152888">
    <property type="component" value="Unassembled WGS sequence"/>
</dbReference>
<gene>
    <name evidence="1" type="ORF">ACAOBT_LOCUS925</name>
</gene>
<proteinExistence type="predicted"/>
<protein>
    <submittedName>
        <fullName evidence="1">Uncharacterized protein</fullName>
    </submittedName>
</protein>
<name>A0A9P0JL24_ACAOB</name>
<keyword evidence="2" id="KW-1185">Reference proteome</keyword>
<comment type="caution">
    <text evidence="1">The sequence shown here is derived from an EMBL/GenBank/DDBJ whole genome shotgun (WGS) entry which is preliminary data.</text>
</comment>
<dbReference type="AlphaFoldDB" id="A0A9P0JL24"/>
<evidence type="ECO:0000313" key="2">
    <source>
        <dbReference type="Proteomes" id="UP001152888"/>
    </source>
</evidence>